<feature type="compositionally biased region" description="Polar residues" evidence="8">
    <location>
        <begin position="1048"/>
        <end position="1058"/>
    </location>
</feature>
<dbReference type="GO" id="GO:0005737">
    <property type="term" value="C:cytoplasm"/>
    <property type="evidence" value="ECO:0007669"/>
    <property type="project" value="UniProtKB-SubCell"/>
</dbReference>
<dbReference type="InterPro" id="IPR042541">
    <property type="entry name" value="BART_sf"/>
</dbReference>
<dbReference type="InterPro" id="IPR003829">
    <property type="entry name" value="Pirin_N_dom"/>
</dbReference>
<dbReference type="Pfam" id="PF05368">
    <property type="entry name" value="NmrA"/>
    <property type="match status" value="1"/>
</dbReference>
<evidence type="ECO:0008006" key="15">
    <source>
        <dbReference type="Google" id="ProtNLM"/>
    </source>
</evidence>
<evidence type="ECO:0000256" key="1">
    <source>
        <dbReference type="ARBA" id="ARBA00004138"/>
    </source>
</evidence>
<feature type="compositionally biased region" description="Low complexity" evidence="8">
    <location>
        <begin position="1027"/>
        <end position="1040"/>
    </location>
</feature>
<feature type="compositionally biased region" description="Low complexity" evidence="8">
    <location>
        <begin position="1222"/>
        <end position="1241"/>
    </location>
</feature>
<sequence>MQKLVGLWTAVRARRTAVRSGSRPGPWIHFFSQTVDKVSVEWWAVNSARRPQRHVTGNVSLEVKPTVLVTGCSGYVATSVLRKLVSDGYKVRGTMRSVDPSDTRVAMMKRIFPQVELVEADLLGGEDSFAKAMEGCKYVIHTASPFKLDAKDVQTELIAPALKGTEAMRVWSEEDWNDDEPDGPYTGYRVSKTLAEKKAWELSKELGIELAVLNPGFVIGPMLSARKDGESVQFIQNMLDGTMKEKASANGRSKSSPMFATLPWRMPVPMMSNARLLAVRGETKQAKRWNHVDVVPKRNTAISSRPCITHKALKLLLFPVAEAKMASLLGDRFKAYPLPTETQETETEVKFNNKRTKEVLGVNLRPVEVSLRDMAATALRFVKKAAKGFGKEGRGGDTITEAVVGDSTGLVTLRLNSEEIKALGAVGDVVEIRNAAVKMTKARMLCGEPLMFSACMSSTSGTTKASQDGAMPVIEVRAAQVTHPTGDPKFSVMQPFPAGISERDADPFLMCDEFGPSVSSGVETNPDKFPVAWHPHMGMDIMTYMREGYGRQADSLGNRETFQGPGFQWISVGSGIEHAEGGGTPKGEVQHGFQIWLNVPKKHKADDPDYGTVDEKLLPTFELEGGVGHARLLAGPYNGQAGAFRTKQSVQMIDFEILPGSALCHSIPDGMNTVLVYCYKGECRVGAEGKALPAQHVARLDANRASDRSLLLEASAKDGASCLLFAGTRINEPIAWHGPFVATDKKELMLAFRAYQVRRDRGMLLQGHQSASRCIVSPIPGHMMEWRCALDNRGASDLLYSQVTAAGVGGVARWGKVAKHDGDTTVTPNQVTLAIFEVASSSIIMNSHDLTPSGQLYGISYQFVDRTQTWSPSQADIRSRRAVLISIRWIWFFNSWIKCMSGVPLVEALSQWHWNNNCFHDHVLQFAKNHEASLTSADTEHSHEVYLLHKEFKHQLEGFVASFLDHYGATLQDLEVALQEAQSSDDLYVAMSSEVVREELFALLDYESFLGTMLRAVAMDAGIDAGSPMPMHGPSGPSTSLHDGQGLHTDTSQPQALVTGQDVFYQGCKERRGDFPHSPGIGSDLAGRISVLVRSGGDHKELENGLYIPGPAEDSDDSRERLPPARAETRDPHRPTVTQPFFPPPSPARRPTSGSVKAQAPPPRIMDVERQNSSDEELNFIDEVTPPAARKLDQVAARQPKAVEQPFAEPKRPSLPSSARDVAAQPQESQPPSAPVASSAETLERPRASETTAPSTSGATAASVPEVLTPKERPPNVQPTPVADPTPAVEPTPVVKPTPVAAPTPVEAAPARVPAEPPKKEAEIVRIDSDEEDEEESSEESETSGSEEESETSDAKPTHEAPARRKSTSSEVRDILGGLVPSEEDTSEEEDVAKAAPAAPVRGRAESLMSKE</sequence>
<gene>
    <name evidence="13" type="ORF">SNAT2548_LOCUS17105</name>
</gene>
<evidence type="ECO:0000259" key="9">
    <source>
        <dbReference type="Pfam" id="PF02678"/>
    </source>
</evidence>
<dbReference type="InterPro" id="IPR008030">
    <property type="entry name" value="NmrA-like"/>
</dbReference>
<dbReference type="Proteomes" id="UP000604046">
    <property type="component" value="Unassembled WGS sequence"/>
</dbReference>
<feature type="compositionally biased region" description="Acidic residues" evidence="8">
    <location>
        <begin position="1382"/>
        <end position="1391"/>
    </location>
</feature>
<evidence type="ECO:0000313" key="14">
    <source>
        <dbReference type="Proteomes" id="UP000604046"/>
    </source>
</evidence>
<dbReference type="Pfam" id="PF05726">
    <property type="entry name" value="Pirin_C"/>
    <property type="match status" value="1"/>
</dbReference>
<dbReference type="SUPFAM" id="SSF51735">
    <property type="entry name" value="NAD(P)-binding Rossmann-fold domains"/>
    <property type="match status" value="1"/>
</dbReference>
<evidence type="ECO:0000259" key="11">
    <source>
        <dbReference type="Pfam" id="PF05726"/>
    </source>
</evidence>
<feature type="compositionally biased region" description="Basic and acidic residues" evidence="8">
    <location>
        <begin position="1353"/>
        <end position="1363"/>
    </location>
</feature>
<dbReference type="CDD" id="cd02247">
    <property type="entry name" value="cupin_pirin_C"/>
    <property type="match status" value="1"/>
</dbReference>
<evidence type="ECO:0000256" key="4">
    <source>
        <dbReference type="ARBA" id="ARBA00022490"/>
    </source>
</evidence>
<feature type="compositionally biased region" description="Basic and acidic residues" evidence="8">
    <location>
        <begin position="1118"/>
        <end position="1134"/>
    </location>
</feature>
<keyword evidence="6" id="KW-0966">Cell projection</keyword>
<keyword evidence="4" id="KW-0963">Cytoplasm</keyword>
<feature type="compositionally biased region" description="Low complexity" evidence="8">
    <location>
        <begin position="1303"/>
        <end position="1314"/>
    </location>
</feature>
<evidence type="ECO:0000256" key="8">
    <source>
        <dbReference type="SAM" id="MobiDB-lite"/>
    </source>
</evidence>
<feature type="domain" description="BART" evidence="12">
    <location>
        <begin position="919"/>
        <end position="1015"/>
    </location>
</feature>
<evidence type="ECO:0000256" key="2">
    <source>
        <dbReference type="ARBA" id="ARBA00004496"/>
    </source>
</evidence>
<comment type="subcellular location">
    <subcellularLocation>
        <location evidence="1">Cell projection</location>
        <location evidence="1">Cilium</location>
    </subcellularLocation>
    <subcellularLocation>
        <location evidence="2">Cytoplasm</location>
    </subcellularLocation>
</comment>
<dbReference type="PANTHER" id="PTHR13903:SF8">
    <property type="entry name" value="PIRIN"/>
    <property type="match status" value="1"/>
</dbReference>
<dbReference type="Gene3D" id="3.40.50.720">
    <property type="entry name" value="NAD(P)-binding Rossmann-like Domain"/>
    <property type="match status" value="2"/>
</dbReference>
<evidence type="ECO:0000256" key="7">
    <source>
        <dbReference type="RuleBase" id="RU003457"/>
    </source>
</evidence>
<feature type="compositionally biased region" description="Pro residues" evidence="8">
    <location>
        <begin position="1276"/>
        <end position="1302"/>
    </location>
</feature>
<dbReference type="InterPro" id="IPR012093">
    <property type="entry name" value="Pirin"/>
</dbReference>
<dbReference type="InterPro" id="IPR011051">
    <property type="entry name" value="RmlC_Cupin_sf"/>
</dbReference>
<dbReference type="Gene3D" id="2.60.120.10">
    <property type="entry name" value="Jelly Rolls"/>
    <property type="match status" value="2"/>
</dbReference>
<accession>A0A812NX38</accession>
<dbReference type="InterPro" id="IPR008778">
    <property type="entry name" value="Pirin_C_dom"/>
</dbReference>
<feature type="compositionally biased region" description="Basic and acidic residues" evidence="8">
    <location>
        <begin position="1317"/>
        <end position="1328"/>
    </location>
</feature>
<dbReference type="Pfam" id="PF02678">
    <property type="entry name" value="Pirin"/>
    <property type="match status" value="1"/>
</dbReference>
<dbReference type="Gene3D" id="2.40.50.140">
    <property type="entry name" value="Nucleic acid-binding proteins"/>
    <property type="match status" value="1"/>
</dbReference>
<name>A0A812NX38_9DINO</name>
<dbReference type="Gene3D" id="1.20.1520.10">
    <property type="entry name" value="ADP-ribosylation factor-like 2-binding protein, domain"/>
    <property type="match status" value="1"/>
</dbReference>
<dbReference type="PANTHER" id="PTHR13903">
    <property type="entry name" value="PIRIN-RELATED"/>
    <property type="match status" value="1"/>
</dbReference>
<reference evidence="13" key="1">
    <citation type="submission" date="2021-02" db="EMBL/GenBank/DDBJ databases">
        <authorList>
            <person name="Dougan E. K."/>
            <person name="Rhodes N."/>
            <person name="Thang M."/>
            <person name="Chan C."/>
        </authorList>
    </citation>
    <scope>NUCLEOTIDE SEQUENCE</scope>
</reference>
<organism evidence="13 14">
    <name type="scientific">Symbiodinium natans</name>
    <dbReference type="NCBI Taxonomy" id="878477"/>
    <lineage>
        <taxon>Eukaryota</taxon>
        <taxon>Sar</taxon>
        <taxon>Alveolata</taxon>
        <taxon>Dinophyceae</taxon>
        <taxon>Suessiales</taxon>
        <taxon>Symbiodiniaceae</taxon>
        <taxon>Symbiodinium</taxon>
    </lineage>
</organism>
<feature type="domain" description="NmrA-like" evidence="10">
    <location>
        <begin position="64"/>
        <end position="162"/>
    </location>
</feature>
<evidence type="ECO:0000256" key="3">
    <source>
        <dbReference type="ARBA" id="ARBA00008416"/>
    </source>
</evidence>
<feature type="compositionally biased region" description="Low complexity" evidence="8">
    <location>
        <begin position="1249"/>
        <end position="1263"/>
    </location>
</feature>
<comment type="similarity">
    <text evidence="3 7">Belongs to the pirin family.</text>
</comment>
<keyword evidence="5" id="KW-0969">Cilium</keyword>
<dbReference type="EMBL" id="CAJNDS010002101">
    <property type="protein sequence ID" value="CAE7326727.1"/>
    <property type="molecule type" value="Genomic_DNA"/>
</dbReference>
<dbReference type="InterPro" id="IPR023379">
    <property type="entry name" value="BART_dom"/>
</dbReference>
<protein>
    <recommendedName>
        <fullName evidence="15">Coiled-coil domain-containing protein 104</fullName>
    </recommendedName>
</protein>
<dbReference type="Pfam" id="PF11527">
    <property type="entry name" value="ARL2_Bind_BART"/>
    <property type="match status" value="1"/>
</dbReference>
<feature type="compositionally biased region" description="Acidic residues" evidence="8">
    <location>
        <begin position="1329"/>
        <end position="1352"/>
    </location>
</feature>
<dbReference type="InterPro" id="IPR014710">
    <property type="entry name" value="RmlC-like_jellyroll"/>
</dbReference>
<dbReference type="OrthoDB" id="2735536at2759"/>
<proteinExistence type="inferred from homology"/>
<comment type="caution">
    <text evidence="13">The sequence shown here is derived from an EMBL/GenBank/DDBJ whole genome shotgun (WGS) entry which is preliminary data.</text>
</comment>
<dbReference type="InterPro" id="IPR036291">
    <property type="entry name" value="NAD(P)-bd_dom_sf"/>
</dbReference>
<evidence type="ECO:0000313" key="13">
    <source>
        <dbReference type="EMBL" id="CAE7326727.1"/>
    </source>
</evidence>
<evidence type="ECO:0000256" key="5">
    <source>
        <dbReference type="ARBA" id="ARBA00023069"/>
    </source>
</evidence>
<feature type="region of interest" description="Disordered" evidence="8">
    <location>
        <begin position="1101"/>
        <end position="1412"/>
    </location>
</feature>
<feature type="compositionally biased region" description="Basic and acidic residues" evidence="8">
    <location>
        <begin position="1403"/>
        <end position="1412"/>
    </location>
</feature>
<dbReference type="InterPro" id="IPR012340">
    <property type="entry name" value="NA-bd_OB-fold"/>
</dbReference>
<keyword evidence="14" id="KW-1185">Reference proteome</keyword>
<feature type="region of interest" description="Disordered" evidence="8">
    <location>
        <begin position="1027"/>
        <end position="1058"/>
    </location>
</feature>
<feature type="domain" description="Pirin N-terminal" evidence="9">
    <location>
        <begin position="493"/>
        <end position="597"/>
    </location>
</feature>
<evidence type="ECO:0000256" key="6">
    <source>
        <dbReference type="ARBA" id="ARBA00023273"/>
    </source>
</evidence>
<dbReference type="SUPFAM" id="SSF51182">
    <property type="entry name" value="RmlC-like cupins"/>
    <property type="match status" value="1"/>
</dbReference>
<feature type="domain" description="Pirin C-terminal" evidence="11">
    <location>
        <begin position="653"/>
        <end position="757"/>
    </location>
</feature>
<dbReference type="GO" id="GO:0005929">
    <property type="term" value="C:cilium"/>
    <property type="evidence" value="ECO:0007669"/>
    <property type="project" value="UniProtKB-SubCell"/>
</dbReference>
<evidence type="ECO:0000259" key="10">
    <source>
        <dbReference type="Pfam" id="PF05368"/>
    </source>
</evidence>
<evidence type="ECO:0000259" key="12">
    <source>
        <dbReference type="Pfam" id="PF11527"/>
    </source>
</evidence>